<dbReference type="RefSeq" id="XP_043005397.1">
    <property type="nucleotide sequence ID" value="XM_043158027.1"/>
</dbReference>
<dbReference type="EMBL" id="CM032188">
    <property type="protein sequence ID" value="KAG7088926.1"/>
    <property type="molecule type" value="Genomic_DNA"/>
</dbReference>
<dbReference type="AlphaFoldDB" id="A0A9P7RTH9"/>
<proteinExistence type="predicted"/>
<evidence type="ECO:0000313" key="1">
    <source>
        <dbReference type="EMBL" id="KAG7088926.1"/>
    </source>
</evidence>
<comment type="caution">
    <text evidence="1">The sequence shown here is derived from an EMBL/GenBank/DDBJ whole genome shotgun (WGS) entry which is preliminary data.</text>
</comment>
<keyword evidence="2" id="KW-1185">Reference proteome</keyword>
<gene>
    <name evidence="1" type="ORF">E1B28_012870</name>
</gene>
<protein>
    <submittedName>
        <fullName evidence="1">Uncharacterized protein</fullName>
    </submittedName>
</protein>
<dbReference type="Proteomes" id="UP001049176">
    <property type="component" value="Chromosome 8"/>
</dbReference>
<reference evidence="1" key="1">
    <citation type="journal article" date="2021" name="Genome Biol. Evol.">
        <title>The assembled and annotated genome of the fairy-ring fungus Marasmius oreades.</title>
        <authorList>
            <person name="Hiltunen M."/>
            <person name="Ament-Velasquez S.L."/>
            <person name="Johannesson H."/>
        </authorList>
    </citation>
    <scope>NUCLEOTIDE SEQUENCE</scope>
    <source>
        <strain evidence="1">03SP1</strain>
    </source>
</reference>
<evidence type="ECO:0000313" key="2">
    <source>
        <dbReference type="Proteomes" id="UP001049176"/>
    </source>
</evidence>
<dbReference type="GeneID" id="66081945"/>
<organism evidence="1 2">
    <name type="scientific">Marasmius oreades</name>
    <name type="common">fairy-ring Marasmius</name>
    <dbReference type="NCBI Taxonomy" id="181124"/>
    <lineage>
        <taxon>Eukaryota</taxon>
        <taxon>Fungi</taxon>
        <taxon>Dikarya</taxon>
        <taxon>Basidiomycota</taxon>
        <taxon>Agaricomycotina</taxon>
        <taxon>Agaricomycetes</taxon>
        <taxon>Agaricomycetidae</taxon>
        <taxon>Agaricales</taxon>
        <taxon>Marasmiineae</taxon>
        <taxon>Marasmiaceae</taxon>
        <taxon>Marasmius</taxon>
    </lineage>
</organism>
<dbReference type="KEGG" id="more:E1B28_012870"/>
<name>A0A9P7RTH9_9AGAR</name>
<sequence>MPHFFPNATNSTFHNASFSNAQRDIINDVTNQHTNQIHDYNNTSNNYITITHNHHYCGHGEQAGARRSGDDKRPRSFLRRLIQRVFEYARLRREGQGVKDIGSRVAGAGNA</sequence>
<accession>A0A9P7RTH9</accession>